<dbReference type="Proteomes" id="UP000276133">
    <property type="component" value="Unassembled WGS sequence"/>
</dbReference>
<accession>A0A3M7Q7M8</accession>
<proteinExistence type="predicted"/>
<name>A0A3M7Q7M8_BRAPC</name>
<dbReference type="EMBL" id="REGN01007056">
    <property type="protein sequence ID" value="RNA07416.1"/>
    <property type="molecule type" value="Genomic_DNA"/>
</dbReference>
<dbReference type="AlphaFoldDB" id="A0A3M7Q7M8"/>
<evidence type="ECO:0000313" key="1">
    <source>
        <dbReference type="EMBL" id="RNA07416.1"/>
    </source>
</evidence>
<organism evidence="1 2">
    <name type="scientific">Brachionus plicatilis</name>
    <name type="common">Marine rotifer</name>
    <name type="synonym">Brachionus muelleri</name>
    <dbReference type="NCBI Taxonomy" id="10195"/>
    <lineage>
        <taxon>Eukaryota</taxon>
        <taxon>Metazoa</taxon>
        <taxon>Spiralia</taxon>
        <taxon>Gnathifera</taxon>
        <taxon>Rotifera</taxon>
        <taxon>Eurotatoria</taxon>
        <taxon>Monogononta</taxon>
        <taxon>Pseudotrocha</taxon>
        <taxon>Ploima</taxon>
        <taxon>Brachionidae</taxon>
        <taxon>Brachionus</taxon>
    </lineage>
</organism>
<comment type="caution">
    <text evidence="1">The sequence shown here is derived from an EMBL/GenBank/DDBJ whole genome shotgun (WGS) entry which is preliminary data.</text>
</comment>
<gene>
    <name evidence="1" type="ORF">BpHYR1_027054</name>
</gene>
<sequence length="286" mass="31122">MELFNFAYDAIELKSWLSLGGLVCRRVEFTLMRVDSFARLLLLLLRGQVLARVDHAQKVEVVDIEAEVERAHPTVALVLLYQLRLHAHQPGVQVQQAVGPPLGLPDARALHSQVHRPLLGARIYQTARCARRVSELVELEGGQVGLEAEQTGLVLKIFHISHAIRVKPIAKRLAKVKVVARRCLMLPKAHVRSTLHVGLVHLGQVGVRPDQVAVVRLAVGNGVGTRPLFGRGLVAVLALTLVALGGGGGPERAGLVQLALKVRVERPEAALARLVLLARYLPKALV</sequence>
<protein>
    <submittedName>
        <fullName evidence="1">Uncharacterized protein</fullName>
    </submittedName>
</protein>
<evidence type="ECO:0000313" key="2">
    <source>
        <dbReference type="Proteomes" id="UP000276133"/>
    </source>
</evidence>
<reference evidence="1 2" key="1">
    <citation type="journal article" date="2018" name="Sci. Rep.">
        <title>Genomic signatures of local adaptation to the degree of environmental predictability in rotifers.</title>
        <authorList>
            <person name="Franch-Gras L."/>
            <person name="Hahn C."/>
            <person name="Garcia-Roger E.M."/>
            <person name="Carmona M.J."/>
            <person name="Serra M."/>
            <person name="Gomez A."/>
        </authorList>
    </citation>
    <scope>NUCLEOTIDE SEQUENCE [LARGE SCALE GENOMIC DNA]</scope>
    <source>
        <strain evidence="1">HYR1</strain>
    </source>
</reference>
<keyword evidence="2" id="KW-1185">Reference proteome</keyword>